<dbReference type="Proteomes" id="UP001371456">
    <property type="component" value="Unassembled WGS sequence"/>
</dbReference>
<keyword evidence="2" id="KW-1185">Reference proteome</keyword>
<accession>A0AAN8U989</accession>
<gene>
    <name evidence="1" type="ORF">RDI58_005860</name>
</gene>
<proteinExistence type="predicted"/>
<evidence type="ECO:0000313" key="1">
    <source>
        <dbReference type="EMBL" id="KAK6798158.1"/>
    </source>
</evidence>
<evidence type="ECO:0000313" key="2">
    <source>
        <dbReference type="Proteomes" id="UP001371456"/>
    </source>
</evidence>
<dbReference type="EMBL" id="JBANQN010000002">
    <property type="protein sequence ID" value="KAK6798158.1"/>
    <property type="molecule type" value="Genomic_DNA"/>
</dbReference>
<reference evidence="1 2" key="1">
    <citation type="submission" date="2024-02" db="EMBL/GenBank/DDBJ databases">
        <title>de novo genome assembly of Solanum bulbocastanum strain 11H21.</title>
        <authorList>
            <person name="Hosaka A.J."/>
        </authorList>
    </citation>
    <scope>NUCLEOTIDE SEQUENCE [LARGE SCALE GENOMIC DNA]</scope>
    <source>
        <tissue evidence="1">Young leaves</tissue>
    </source>
</reference>
<comment type="caution">
    <text evidence="1">The sequence shown here is derived from an EMBL/GenBank/DDBJ whole genome shotgun (WGS) entry which is preliminary data.</text>
</comment>
<name>A0AAN8U989_SOLBU</name>
<dbReference type="AlphaFoldDB" id="A0AAN8U989"/>
<sequence length="55" mass="6342">MRIQMCLVARRLNSDSGDELSQTLPIFLSVIKLRPSRIRGIFGSHYQRDVILLAR</sequence>
<organism evidence="1 2">
    <name type="scientific">Solanum bulbocastanum</name>
    <name type="common">Wild potato</name>
    <dbReference type="NCBI Taxonomy" id="147425"/>
    <lineage>
        <taxon>Eukaryota</taxon>
        <taxon>Viridiplantae</taxon>
        <taxon>Streptophyta</taxon>
        <taxon>Embryophyta</taxon>
        <taxon>Tracheophyta</taxon>
        <taxon>Spermatophyta</taxon>
        <taxon>Magnoliopsida</taxon>
        <taxon>eudicotyledons</taxon>
        <taxon>Gunneridae</taxon>
        <taxon>Pentapetalae</taxon>
        <taxon>asterids</taxon>
        <taxon>lamiids</taxon>
        <taxon>Solanales</taxon>
        <taxon>Solanaceae</taxon>
        <taxon>Solanoideae</taxon>
        <taxon>Solaneae</taxon>
        <taxon>Solanum</taxon>
    </lineage>
</organism>
<protein>
    <submittedName>
        <fullName evidence="1">Uncharacterized protein</fullName>
    </submittedName>
</protein>